<dbReference type="PANTHER" id="PTHR14725:SF0">
    <property type="entry name" value="RIBOSOME-BINDING FACTOR A, MITOCHONDRIAL-RELATED"/>
    <property type="match status" value="1"/>
</dbReference>
<feature type="compositionally biased region" description="Acidic residues" evidence="1">
    <location>
        <begin position="324"/>
        <end position="340"/>
    </location>
</feature>
<dbReference type="InterPro" id="IPR000238">
    <property type="entry name" value="RbfA"/>
</dbReference>
<dbReference type="AlphaFoldDB" id="A0AAV2NAA3"/>
<gene>
    <name evidence="2" type="ORF">LPLAT_LOCUS2917</name>
</gene>
<dbReference type="Proteomes" id="UP001497644">
    <property type="component" value="Chromosome 12"/>
</dbReference>
<evidence type="ECO:0000256" key="1">
    <source>
        <dbReference type="SAM" id="MobiDB-lite"/>
    </source>
</evidence>
<accession>A0AAV2NAA3</accession>
<proteinExistence type="predicted"/>
<dbReference type="PANTHER" id="PTHR14725">
    <property type="entry name" value="RIBOSOME-BINDING FACTOR A, MITOCHONDRIAL-RELATED"/>
    <property type="match status" value="1"/>
</dbReference>
<dbReference type="Gene3D" id="3.30.300.20">
    <property type="match status" value="1"/>
</dbReference>
<dbReference type="InterPro" id="IPR015946">
    <property type="entry name" value="KH_dom-like_a/b"/>
</dbReference>
<dbReference type="InterPro" id="IPR023799">
    <property type="entry name" value="RbfA_dom_sf"/>
</dbReference>
<keyword evidence="3" id="KW-1185">Reference proteome</keyword>
<dbReference type="InterPro" id="IPR039212">
    <property type="entry name" value="RBFA_mitochondrial"/>
</dbReference>
<dbReference type="GO" id="GO:0006364">
    <property type="term" value="P:rRNA processing"/>
    <property type="evidence" value="ECO:0007669"/>
    <property type="project" value="InterPro"/>
</dbReference>
<dbReference type="EMBL" id="OZ034835">
    <property type="protein sequence ID" value="CAL1676805.1"/>
    <property type="molecule type" value="Genomic_DNA"/>
</dbReference>
<evidence type="ECO:0000313" key="3">
    <source>
        <dbReference type="Proteomes" id="UP001497644"/>
    </source>
</evidence>
<evidence type="ECO:0000313" key="2">
    <source>
        <dbReference type="EMBL" id="CAL1676805.1"/>
    </source>
</evidence>
<reference evidence="2" key="1">
    <citation type="submission" date="2024-04" db="EMBL/GenBank/DDBJ databases">
        <authorList>
            <consortium name="Molecular Ecology Group"/>
        </authorList>
    </citation>
    <scope>NUCLEOTIDE SEQUENCE</scope>
</reference>
<sequence>MRNTRSFITCFRIFRCISSSSTCWNLRREGKFIKKLLHGTHKSRRKWCDPKTDLHNAIDFKQTKKTVSMQTMRRMMVRDKLFMKHITDLMSMGEVSDIIKGGIEITYVKITSDFKCVNVFWIHSTDNVSSLVSEEALQKCAKIIRHELSQLRVIGIVPPIQFVEDKRFSIVAEIERRLATISFEIDKSETYSEQIQLDDSRTDIADQTLHMKPDINHDSEMDESYIDLPMMRHDVLGLDHHKIMSRIIASVSKSKEAAQRRMLDMNTNVDKSSCNLVSNENDFLTQKEQEQIFSDFLVTRRREKRRLHRTKQLLERELVNSFEEEIESDYDEPEDDYSDENNDKFDDSEMK</sequence>
<dbReference type="Pfam" id="PF02033">
    <property type="entry name" value="RBFA"/>
    <property type="match status" value="1"/>
</dbReference>
<protein>
    <recommendedName>
        <fullName evidence="4">Ribosome-binding factor A, mitochondrial</fullName>
    </recommendedName>
</protein>
<evidence type="ECO:0008006" key="4">
    <source>
        <dbReference type="Google" id="ProtNLM"/>
    </source>
</evidence>
<dbReference type="SUPFAM" id="SSF89919">
    <property type="entry name" value="Ribosome-binding factor A, RbfA"/>
    <property type="match status" value="1"/>
</dbReference>
<name>A0AAV2NAA3_9HYME</name>
<feature type="compositionally biased region" description="Basic and acidic residues" evidence="1">
    <location>
        <begin position="341"/>
        <end position="351"/>
    </location>
</feature>
<organism evidence="2 3">
    <name type="scientific">Lasius platythorax</name>
    <dbReference type="NCBI Taxonomy" id="488582"/>
    <lineage>
        <taxon>Eukaryota</taxon>
        <taxon>Metazoa</taxon>
        <taxon>Ecdysozoa</taxon>
        <taxon>Arthropoda</taxon>
        <taxon>Hexapoda</taxon>
        <taxon>Insecta</taxon>
        <taxon>Pterygota</taxon>
        <taxon>Neoptera</taxon>
        <taxon>Endopterygota</taxon>
        <taxon>Hymenoptera</taxon>
        <taxon>Apocrita</taxon>
        <taxon>Aculeata</taxon>
        <taxon>Formicoidea</taxon>
        <taxon>Formicidae</taxon>
        <taxon>Formicinae</taxon>
        <taxon>Lasius</taxon>
        <taxon>Lasius</taxon>
    </lineage>
</organism>
<feature type="region of interest" description="Disordered" evidence="1">
    <location>
        <begin position="324"/>
        <end position="351"/>
    </location>
</feature>